<organism evidence="3 4">
    <name type="scientific">Aeoliella mucimassa</name>
    <dbReference type="NCBI Taxonomy" id="2527972"/>
    <lineage>
        <taxon>Bacteria</taxon>
        <taxon>Pseudomonadati</taxon>
        <taxon>Planctomycetota</taxon>
        <taxon>Planctomycetia</taxon>
        <taxon>Pirellulales</taxon>
        <taxon>Lacipirellulaceae</taxon>
        <taxon>Aeoliella</taxon>
    </lineage>
</organism>
<dbReference type="PANTHER" id="PTHR23408:SF3">
    <property type="entry name" value="METHYLMALONIC ACIDURIA TYPE A PROTEIN, MITOCHONDRIAL"/>
    <property type="match status" value="1"/>
</dbReference>
<comment type="similarity">
    <text evidence="1">Belongs to the SIMIBI class G3E GTPase family. ArgK/MeaB subfamily.</text>
</comment>
<dbReference type="AlphaFoldDB" id="A0A518AQ33"/>
<dbReference type="GO" id="GO:0005525">
    <property type="term" value="F:GTP binding"/>
    <property type="evidence" value="ECO:0007669"/>
    <property type="project" value="InterPro"/>
</dbReference>
<dbReference type="CDD" id="cd03114">
    <property type="entry name" value="MMAA-like"/>
    <property type="match status" value="1"/>
</dbReference>
<dbReference type="NCBIfam" id="TIGR00750">
    <property type="entry name" value="lao"/>
    <property type="match status" value="1"/>
</dbReference>
<dbReference type="Proteomes" id="UP000315750">
    <property type="component" value="Chromosome"/>
</dbReference>
<dbReference type="Gene3D" id="1.10.287.130">
    <property type="match status" value="1"/>
</dbReference>
<proteinExistence type="inferred from homology"/>
<keyword evidence="4" id="KW-1185">Reference proteome</keyword>
<gene>
    <name evidence="3" type="ORF">Pan181_30460</name>
</gene>
<protein>
    <submittedName>
        <fullName evidence="3">Putative GTPase</fullName>
        <ecNumber evidence="3">3.6.-.-</ecNumber>
    </submittedName>
</protein>
<dbReference type="PANTHER" id="PTHR23408">
    <property type="entry name" value="METHYLMALONYL-COA MUTASE"/>
    <property type="match status" value="1"/>
</dbReference>
<sequence>MQQASTTDRPAMATSPRRRQLTLDEYFEGVIARDVAVLPRALTLVESTRGVHQEMGEQLITRILPHTGKSIRVGITGPPGVGKSTFIEALGTYLARSGRRVAVLAVDPSSGVSGGSILGDKTRMAHLSAEPNAFIRPSPSAGTLGGVARKTRETMLICEAAGFEIVLVETVGVGQSETMVDEMTDCFLALMMPGGGDELQGIKRGLLELVDVIAVNKADGDNRKPAEVAAKQLERILHALPSQGGEPPTVLTCSAREHESIDQVWNAIEHRHQRMEELGALDERRRRQSSNWMWTIVDEQLKQVVRNNPAVVEMRGDLESQVLEGTLAPEAAARQILEACGLK</sequence>
<dbReference type="Gene3D" id="1.20.5.170">
    <property type="match status" value="1"/>
</dbReference>
<evidence type="ECO:0000256" key="1">
    <source>
        <dbReference type="ARBA" id="ARBA00009625"/>
    </source>
</evidence>
<reference evidence="3 4" key="1">
    <citation type="submission" date="2019-02" db="EMBL/GenBank/DDBJ databases">
        <title>Deep-cultivation of Planctomycetes and their phenomic and genomic characterization uncovers novel biology.</title>
        <authorList>
            <person name="Wiegand S."/>
            <person name="Jogler M."/>
            <person name="Boedeker C."/>
            <person name="Pinto D."/>
            <person name="Vollmers J."/>
            <person name="Rivas-Marin E."/>
            <person name="Kohn T."/>
            <person name="Peeters S.H."/>
            <person name="Heuer A."/>
            <person name="Rast P."/>
            <person name="Oberbeckmann S."/>
            <person name="Bunk B."/>
            <person name="Jeske O."/>
            <person name="Meyerdierks A."/>
            <person name="Storesund J.E."/>
            <person name="Kallscheuer N."/>
            <person name="Luecker S."/>
            <person name="Lage O.M."/>
            <person name="Pohl T."/>
            <person name="Merkel B.J."/>
            <person name="Hornburger P."/>
            <person name="Mueller R.-W."/>
            <person name="Bruemmer F."/>
            <person name="Labrenz M."/>
            <person name="Spormann A.M."/>
            <person name="Op den Camp H."/>
            <person name="Overmann J."/>
            <person name="Amann R."/>
            <person name="Jetten M.S.M."/>
            <person name="Mascher T."/>
            <person name="Medema M.H."/>
            <person name="Devos D.P."/>
            <person name="Kaster A.-K."/>
            <person name="Ovreas L."/>
            <person name="Rohde M."/>
            <person name="Galperin M.Y."/>
            <person name="Jogler C."/>
        </authorList>
    </citation>
    <scope>NUCLEOTIDE SEQUENCE [LARGE SCALE GENOMIC DNA]</scope>
    <source>
        <strain evidence="3 4">Pan181</strain>
    </source>
</reference>
<evidence type="ECO:0000259" key="2">
    <source>
        <dbReference type="SMART" id="SM00382"/>
    </source>
</evidence>
<evidence type="ECO:0000313" key="4">
    <source>
        <dbReference type="Proteomes" id="UP000315750"/>
    </source>
</evidence>
<dbReference type="SMART" id="SM00382">
    <property type="entry name" value="AAA"/>
    <property type="match status" value="1"/>
</dbReference>
<dbReference type="KEGG" id="amuc:Pan181_30460"/>
<dbReference type="GO" id="GO:0005737">
    <property type="term" value="C:cytoplasm"/>
    <property type="evidence" value="ECO:0007669"/>
    <property type="project" value="TreeGrafter"/>
</dbReference>
<dbReference type="NCBIfam" id="NF006958">
    <property type="entry name" value="PRK09435.1"/>
    <property type="match status" value="1"/>
</dbReference>
<dbReference type="Gene3D" id="3.40.50.300">
    <property type="entry name" value="P-loop containing nucleotide triphosphate hydrolases"/>
    <property type="match status" value="1"/>
</dbReference>
<dbReference type="InterPro" id="IPR005129">
    <property type="entry name" value="GTPase_ArgK"/>
</dbReference>
<name>A0A518AQ33_9BACT</name>
<dbReference type="InterPro" id="IPR003593">
    <property type="entry name" value="AAA+_ATPase"/>
</dbReference>
<accession>A0A518AQ33</accession>
<keyword evidence="3" id="KW-0378">Hydrolase</keyword>
<dbReference type="Pfam" id="PF03308">
    <property type="entry name" value="MeaB"/>
    <property type="match status" value="1"/>
</dbReference>
<dbReference type="GO" id="GO:0003924">
    <property type="term" value="F:GTPase activity"/>
    <property type="evidence" value="ECO:0007669"/>
    <property type="project" value="InterPro"/>
</dbReference>
<dbReference type="SUPFAM" id="SSF52540">
    <property type="entry name" value="P-loop containing nucleoside triphosphate hydrolases"/>
    <property type="match status" value="1"/>
</dbReference>
<feature type="domain" description="AAA+ ATPase" evidence="2">
    <location>
        <begin position="69"/>
        <end position="282"/>
    </location>
</feature>
<evidence type="ECO:0000313" key="3">
    <source>
        <dbReference type="EMBL" id="QDU56834.1"/>
    </source>
</evidence>
<dbReference type="EC" id="3.6.-.-" evidence="3"/>
<dbReference type="EMBL" id="CP036278">
    <property type="protein sequence ID" value="QDU56834.1"/>
    <property type="molecule type" value="Genomic_DNA"/>
</dbReference>
<dbReference type="InterPro" id="IPR027417">
    <property type="entry name" value="P-loop_NTPase"/>
</dbReference>